<feature type="region of interest" description="Disordered" evidence="1">
    <location>
        <begin position="532"/>
        <end position="559"/>
    </location>
</feature>
<evidence type="ECO:0000313" key="3">
    <source>
        <dbReference type="EMBL" id="MDI5966988.1"/>
    </source>
</evidence>
<dbReference type="NCBIfam" id="TIGR03897">
    <property type="entry name" value="lanti_2_LanM"/>
    <property type="match status" value="1"/>
</dbReference>
<evidence type="ECO:0000313" key="4">
    <source>
        <dbReference type="Proteomes" id="UP001156398"/>
    </source>
</evidence>
<gene>
    <name evidence="3" type="ORF">POF43_030385</name>
</gene>
<dbReference type="RefSeq" id="WP_271322119.1">
    <property type="nucleotide sequence ID" value="NZ_JAAGKO020000067.1"/>
</dbReference>
<organism evidence="3 4">
    <name type="scientific">Streptantibioticus silvisoli</name>
    <dbReference type="NCBI Taxonomy" id="2705255"/>
    <lineage>
        <taxon>Bacteria</taxon>
        <taxon>Bacillati</taxon>
        <taxon>Actinomycetota</taxon>
        <taxon>Actinomycetes</taxon>
        <taxon>Kitasatosporales</taxon>
        <taxon>Streptomycetaceae</taxon>
        <taxon>Streptantibioticus</taxon>
    </lineage>
</organism>
<dbReference type="Gene3D" id="1.50.10.10">
    <property type="match status" value="1"/>
</dbReference>
<dbReference type="InterPro" id="IPR007822">
    <property type="entry name" value="LANC-like"/>
</dbReference>
<sequence length="938" mass="98482">MDGSRTVPGAQAPRGLFHRPVAALTADWSARIGERLAGVGGLEDRDRQVIARDARQYLLAGTETRLGRTLLLELRAASLTGQLDAPDPRERWNAFLDHARGPAFRDGLDARYPTLRPRLDAAAGNLVHAVTVLAERLAADRPALDRLADRPLGNLLGLTLGQGDPHRGGHTVSRLRFDGGSVMYKPRPAQVDAALDTFLAGLLPEAPERVRTPRTLARPGYGWAAFETHRHCADDAELAAFHRNLGHWLAVMRLLGGTDLHAANVLAVGPVPVIVDAETMFTPAPPGPAGPDATSAARRILGRAVVRTGILPARNGLVAGIDYSAVGRLPGEQPALRVRGIADAGTDEARLVQREASPSAFLNHPCADPQPERHWEEIVAGFEELSARMRRLDAAGSLAPLLDLFLGADVRLVRRSTQVYGDIRTMLTHPAAFHNEPAALERARLTLRRHARGNPSAPRDEAAIDAELAQILAGDTPVHTLTLGAAELREALEEWRCADLAREARFVTHALPGLYRDPHRVESRVVHRVEPRPAGAEQAVRSDGQQAVRSGAPGERSAARVEQRRRGLAAASVTVLRDTAVHGADGSVSWIGPVLSAAGWGVRELGPDLFSGQAGVALCLAAYLREVRHDRAEPVDGLTELVAGAVRGLQVAESSRALPRHGALTGLPGQVWTWRTLGALLNDPAMTRRAVALARRITPDGDPLTGWAAGPAGAAVPLADLAAATADPGLRAVADGLTQTLLASVDGTDDGGAADSGTADRGTAGAAGFLNGPLGTAWARARLTGGRQPDDLSGPPWSPATGHDAGWCRGAAGTALAACDLLARTGDPRYREPARAAAEAVLAAGFGHGRSLCHGDCGRWEALESARTARVGAVLPDRDVLAAALLDELEHAPTGSGAVEATAPGLMTGLAGTVLTLLRMHPDHGVPAVLLQGTVGGG</sequence>
<comment type="caution">
    <text evidence="3">The sequence shown here is derived from an EMBL/GenBank/DDBJ whole genome shotgun (WGS) entry which is preliminary data.</text>
</comment>
<evidence type="ECO:0000256" key="1">
    <source>
        <dbReference type="SAM" id="MobiDB-lite"/>
    </source>
</evidence>
<reference evidence="3 4" key="1">
    <citation type="submission" date="2023-05" db="EMBL/GenBank/DDBJ databases">
        <title>Streptantibioticus silvisoli sp. nov., acidotolerant actinomycetes 1 from pine litter.</title>
        <authorList>
            <person name="Swiecimska M."/>
            <person name="Golinska P."/>
            <person name="Sangal V."/>
            <person name="Wachnowicz B."/>
            <person name="Goodfellow M."/>
        </authorList>
    </citation>
    <scope>NUCLEOTIDE SEQUENCE [LARGE SCALE GENOMIC DNA]</scope>
    <source>
        <strain evidence="3 4">SL54</strain>
    </source>
</reference>
<dbReference type="EMBL" id="JAAGKO020000067">
    <property type="protein sequence ID" value="MDI5966988.1"/>
    <property type="molecule type" value="Genomic_DNA"/>
</dbReference>
<name>A0ABT6W8A7_9ACTN</name>
<dbReference type="Proteomes" id="UP001156398">
    <property type="component" value="Unassembled WGS sequence"/>
</dbReference>
<dbReference type="PRINTS" id="PR01950">
    <property type="entry name" value="LANCSUPER"/>
</dbReference>
<dbReference type="Pfam" id="PF05147">
    <property type="entry name" value="LANC_like"/>
    <property type="match status" value="1"/>
</dbReference>
<dbReference type="InterPro" id="IPR025410">
    <property type="entry name" value="Lant_dehyd"/>
</dbReference>
<keyword evidence="4" id="KW-1185">Reference proteome</keyword>
<protein>
    <submittedName>
        <fullName evidence="3">Type 2 lanthipeptide synthetase LanM family protein</fullName>
    </submittedName>
</protein>
<evidence type="ECO:0000259" key="2">
    <source>
        <dbReference type="Pfam" id="PF13575"/>
    </source>
</evidence>
<dbReference type="InterPro" id="IPR017146">
    <property type="entry name" value="Lanti_2_LanM"/>
</dbReference>
<dbReference type="CDD" id="cd04792">
    <property type="entry name" value="LanM-like"/>
    <property type="match status" value="1"/>
</dbReference>
<proteinExistence type="predicted"/>
<dbReference type="InterPro" id="IPR012341">
    <property type="entry name" value="6hp_glycosidase-like_sf"/>
</dbReference>
<dbReference type="Pfam" id="PF13575">
    <property type="entry name" value="DUF4135"/>
    <property type="match status" value="1"/>
</dbReference>
<dbReference type="SMART" id="SM01260">
    <property type="entry name" value="LANC_like"/>
    <property type="match status" value="1"/>
</dbReference>
<dbReference type="SUPFAM" id="SSF158745">
    <property type="entry name" value="LanC-like"/>
    <property type="match status" value="1"/>
</dbReference>
<accession>A0ABT6W8A7</accession>
<feature type="domain" description="Lantibiotic biosynthesis protein dehydration" evidence="2">
    <location>
        <begin position="112"/>
        <end position="480"/>
    </location>
</feature>